<feature type="compositionally biased region" description="Basic residues" evidence="1">
    <location>
        <begin position="77"/>
        <end position="101"/>
    </location>
</feature>
<dbReference type="EMBL" id="RZNY01000059">
    <property type="protein sequence ID" value="RUT38433.1"/>
    <property type="molecule type" value="Genomic_DNA"/>
</dbReference>
<feature type="region of interest" description="Disordered" evidence="1">
    <location>
        <begin position="47"/>
        <end position="106"/>
    </location>
</feature>
<organism evidence="3 4">
    <name type="scientific">Paenibacillus anaericanus</name>
    <dbReference type="NCBI Taxonomy" id="170367"/>
    <lineage>
        <taxon>Bacteria</taxon>
        <taxon>Bacillati</taxon>
        <taxon>Bacillota</taxon>
        <taxon>Bacilli</taxon>
        <taxon>Bacillales</taxon>
        <taxon>Paenibacillaceae</taxon>
        <taxon>Paenibacillus</taxon>
    </lineage>
</organism>
<reference evidence="3 4" key="1">
    <citation type="submission" date="2018-12" db="EMBL/GenBank/DDBJ databases">
        <authorList>
            <person name="Sun L."/>
            <person name="Chen Z."/>
        </authorList>
    </citation>
    <scope>NUCLEOTIDE SEQUENCE [LARGE SCALE GENOMIC DNA]</scope>
    <source>
        <strain evidence="3 4">DSM 15890</strain>
    </source>
</reference>
<evidence type="ECO:0000256" key="1">
    <source>
        <dbReference type="SAM" id="MobiDB-lite"/>
    </source>
</evidence>
<evidence type="ECO:0000313" key="3">
    <source>
        <dbReference type="EMBL" id="RUT38433.1"/>
    </source>
</evidence>
<feature type="transmembrane region" description="Helical" evidence="2">
    <location>
        <begin position="108"/>
        <end position="128"/>
    </location>
</feature>
<accession>A0A3S1BZL1</accession>
<keyword evidence="4" id="KW-1185">Reference proteome</keyword>
<comment type="caution">
    <text evidence="3">The sequence shown here is derived from an EMBL/GenBank/DDBJ whole genome shotgun (WGS) entry which is preliminary data.</text>
</comment>
<gene>
    <name evidence="3" type="ORF">EJP82_27275</name>
</gene>
<dbReference type="RefSeq" id="WP_127195216.1">
    <property type="nucleotide sequence ID" value="NZ_RZNY01000059.1"/>
</dbReference>
<proteinExistence type="predicted"/>
<evidence type="ECO:0000256" key="2">
    <source>
        <dbReference type="SAM" id="Phobius"/>
    </source>
</evidence>
<dbReference type="OrthoDB" id="2663237at2"/>
<feature type="transmembrane region" description="Helical" evidence="2">
    <location>
        <begin position="134"/>
        <end position="154"/>
    </location>
</feature>
<feature type="compositionally biased region" description="Polar residues" evidence="1">
    <location>
        <begin position="47"/>
        <end position="61"/>
    </location>
</feature>
<sequence>MAQSKEVFARAKQLQGRPVCITLHSGKTYVGYITDVNSSVLTLASAGAQPSTSSGKQNSRRSMQDRAGSRASGSRSGSRRSGSRKPSIRSRSRKSSVRPRSHKPDAQVSALLPMIGSLFGGLGGLGGLGGAATGSLGGALGGGIRLFGMIQRFLPVMKMGYGMIKSIRPFVGAVQGLMTPAATTGESP</sequence>
<name>A0A3S1BZL1_9BACL</name>
<dbReference type="Proteomes" id="UP000279446">
    <property type="component" value="Unassembled WGS sequence"/>
</dbReference>
<keyword evidence="2" id="KW-1133">Transmembrane helix</keyword>
<evidence type="ECO:0000313" key="4">
    <source>
        <dbReference type="Proteomes" id="UP000279446"/>
    </source>
</evidence>
<dbReference type="AlphaFoldDB" id="A0A3S1BZL1"/>
<protein>
    <submittedName>
        <fullName evidence="3">Uncharacterized protein</fullName>
    </submittedName>
</protein>
<keyword evidence="2" id="KW-0472">Membrane</keyword>
<keyword evidence="2" id="KW-0812">Transmembrane</keyword>